<dbReference type="InterPro" id="IPR010656">
    <property type="entry name" value="DctM"/>
</dbReference>
<comment type="subunit">
    <text evidence="7">The complex comprises the extracytoplasmic solute receptor protein and the two transmembrane proteins.</text>
</comment>
<evidence type="ECO:0000313" key="10">
    <source>
        <dbReference type="Proteomes" id="UP000254771"/>
    </source>
</evidence>
<keyword evidence="7" id="KW-0813">Transport</keyword>
<dbReference type="Proteomes" id="UP000254771">
    <property type="component" value="Unassembled WGS sequence"/>
</dbReference>
<feature type="transmembrane region" description="Helical" evidence="7">
    <location>
        <begin position="337"/>
        <end position="358"/>
    </location>
</feature>
<dbReference type="AlphaFoldDB" id="A0A370DB68"/>
<feature type="transmembrane region" description="Helical" evidence="7">
    <location>
        <begin position="60"/>
        <end position="79"/>
    </location>
</feature>
<evidence type="ECO:0000259" key="8">
    <source>
        <dbReference type="Pfam" id="PF06808"/>
    </source>
</evidence>
<comment type="caution">
    <text evidence="9">The sequence shown here is derived from an EMBL/GenBank/DDBJ whole genome shotgun (WGS) entry which is preliminary data.</text>
</comment>
<feature type="transmembrane region" description="Helical" evidence="7">
    <location>
        <begin position="91"/>
        <end position="114"/>
    </location>
</feature>
<feature type="transmembrane region" description="Helical" evidence="7">
    <location>
        <begin position="197"/>
        <end position="222"/>
    </location>
</feature>
<feature type="transmembrane region" description="Helical" evidence="7">
    <location>
        <begin position="242"/>
        <end position="262"/>
    </location>
</feature>
<gene>
    <name evidence="9" type="ORF">DIZ78_17115</name>
</gene>
<dbReference type="EMBL" id="QFXE01000021">
    <property type="protein sequence ID" value="RDH82135.1"/>
    <property type="molecule type" value="Genomic_DNA"/>
</dbReference>
<dbReference type="PANTHER" id="PTHR33362">
    <property type="entry name" value="SIALIC ACID TRAP TRANSPORTER PERMEASE PROTEIN SIAT-RELATED"/>
    <property type="match status" value="1"/>
</dbReference>
<accession>A0A370DB68</accession>
<name>A0A370DB68_9GAMM</name>
<evidence type="ECO:0000313" key="9">
    <source>
        <dbReference type="EMBL" id="RDH82135.1"/>
    </source>
</evidence>
<keyword evidence="4 7" id="KW-0812">Transmembrane</keyword>
<dbReference type="PIRSF" id="PIRSF006066">
    <property type="entry name" value="HI0050"/>
    <property type="match status" value="1"/>
</dbReference>
<evidence type="ECO:0000256" key="2">
    <source>
        <dbReference type="ARBA" id="ARBA00022475"/>
    </source>
</evidence>
<keyword evidence="2" id="KW-1003">Cell membrane</keyword>
<dbReference type="Pfam" id="PF06808">
    <property type="entry name" value="DctM"/>
    <property type="match status" value="1"/>
</dbReference>
<feature type="transmembrane region" description="Helical" evidence="7">
    <location>
        <begin position="389"/>
        <end position="414"/>
    </location>
</feature>
<feature type="transmembrane region" description="Helical" evidence="7">
    <location>
        <begin position="149"/>
        <end position="177"/>
    </location>
</feature>
<comment type="subcellular location">
    <subcellularLocation>
        <location evidence="1 7">Cell inner membrane</location>
        <topology evidence="1 7">Multi-pass membrane protein</topology>
    </subcellularLocation>
</comment>
<comment type="function">
    <text evidence="7">Part of the tripartite ATP-independent periplasmic (TRAP) transport system.</text>
</comment>
<dbReference type="NCBIfam" id="TIGR00786">
    <property type="entry name" value="dctM"/>
    <property type="match status" value="1"/>
</dbReference>
<dbReference type="PANTHER" id="PTHR33362:SF7">
    <property type="entry name" value="SLL1103 PROTEIN"/>
    <property type="match status" value="1"/>
</dbReference>
<evidence type="ECO:0000256" key="3">
    <source>
        <dbReference type="ARBA" id="ARBA00022519"/>
    </source>
</evidence>
<feature type="transmembrane region" description="Helical" evidence="7">
    <location>
        <begin position="426"/>
        <end position="448"/>
    </location>
</feature>
<evidence type="ECO:0000256" key="7">
    <source>
        <dbReference type="RuleBase" id="RU369079"/>
    </source>
</evidence>
<reference evidence="9 10" key="1">
    <citation type="journal article" date="2018" name="ISME J.">
        <title>Endosymbiont genomes yield clues of tubeworm success.</title>
        <authorList>
            <person name="Li Y."/>
            <person name="Liles M.R."/>
            <person name="Halanych K.M."/>
        </authorList>
    </citation>
    <scope>NUCLEOTIDE SEQUENCE [LARGE SCALE GENOMIC DNA]</scope>
    <source>
        <strain evidence="9">A1462</strain>
    </source>
</reference>
<keyword evidence="6 7" id="KW-0472">Membrane</keyword>
<dbReference type="InterPro" id="IPR004681">
    <property type="entry name" value="TRAP_DctM"/>
</dbReference>
<sequence length="461" mass="48844">MSVEFLPLLLFLAVCLVLLLGYPVAFSLGGTALAFAWFGTLTGHFDDAFLSALPNRLYGIMTNETLIAVPLFIFMGVMLERSRVAENLLDTMASLFGPLRGGLGISVTLVGMLLAASTGIVGATVVTMGLLSLPTMLKRNYDPGVSTGIICAAGTLGQIIPPSIVLVLLGDVLSSAYQQAQLDMSIFSPDTVSVGDLFLGALIPGLMLVALYLIYLGAVALFRPDAVPAIPEAERERDLRTLLVRVLKVLVPPLLLIVAVLGSILGGLATPTEAASVGAVGAMLLAFSQKQLNLTTLKAVMTGTTRVTSMVFLIFIGASLFSLVFRGFGGDEVVTDLLTGLPGGVFGAMLVVMLVMFLLSFILDFIEITFVVVPIVGPILLTMGLDPVWLGVMIAINLQTSFLTPPFGFALFYLRGVAPPEITTGAIYRGVAPFILIQLLMLGLLSLWPQMATWLPGIVYQ</sequence>
<protein>
    <recommendedName>
        <fullName evidence="7">TRAP transporter large permease protein</fullName>
    </recommendedName>
</protein>
<evidence type="ECO:0000256" key="1">
    <source>
        <dbReference type="ARBA" id="ARBA00004429"/>
    </source>
</evidence>
<evidence type="ECO:0000256" key="6">
    <source>
        <dbReference type="ARBA" id="ARBA00023136"/>
    </source>
</evidence>
<comment type="similarity">
    <text evidence="7">Belongs to the TRAP transporter large permease family.</text>
</comment>
<dbReference type="GO" id="GO:0022857">
    <property type="term" value="F:transmembrane transporter activity"/>
    <property type="evidence" value="ECO:0007669"/>
    <property type="project" value="UniProtKB-UniRule"/>
</dbReference>
<feature type="transmembrane region" description="Helical" evidence="7">
    <location>
        <begin position="365"/>
        <end position="383"/>
    </location>
</feature>
<feature type="domain" description="TRAP C4-dicarboxylate transport system permease DctM subunit" evidence="8">
    <location>
        <begin position="12"/>
        <end position="451"/>
    </location>
</feature>
<keyword evidence="10" id="KW-1185">Reference proteome</keyword>
<dbReference type="GO" id="GO:0005886">
    <property type="term" value="C:plasma membrane"/>
    <property type="evidence" value="ECO:0007669"/>
    <property type="project" value="UniProtKB-SubCell"/>
</dbReference>
<keyword evidence="3 7" id="KW-0997">Cell inner membrane</keyword>
<evidence type="ECO:0000256" key="5">
    <source>
        <dbReference type="ARBA" id="ARBA00022989"/>
    </source>
</evidence>
<feature type="transmembrane region" description="Helical" evidence="7">
    <location>
        <begin position="268"/>
        <end position="287"/>
    </location>
</feature>
<feature type="transmembrane region" description="Helical" evidence="7">
    <location>
        <begin position="307"/>
        <end position="325"/>
    </location>
</feature>
<organism evidence="9 10">
    <name type="scientific">endosymbiont of Escarpia spicata</name>
    <dbReference type="NCBI Taxonomy" id="2200908"/>
    <lineage>
        <taxon>Bacteria</taxon>
        <taxon>Pseudomonadati</taxon>
        <taxon>Pseudomonadota</taxon>
        <taxon>Gammaproteobacteria</taxon>
        <taxon>sulfur-oxidizing symbionts</taxon>
    </lineage>
</organism>
<proteinExistence type="inferred from homology"/>
<keyword evidence="5 7" id="KW-1133">Transmembrane helix</keyword>
<evidence type="ECO:0000256" key="4">
    <source>
        <dbReference type="ARBA" id="ARBA00022692"/>
    </source>
</evidence>
<feature type="transmembrane region" description="Helical" evidence="7">
    <location>
        <begin position="120"/>
        <end position="137"/>
    </location>
</feature>